<name>A0A1M5WB88_9FIRM</name>
<dbReference type="InterPro" id="IPR013022">
    <property type="entry name" value="Xyl_isomerase-like_TIM-brl"/>
</dbReference>
<evidence type="ECO:0000313" key="2">
    <source>
        <dbReference type="EMBL" id="SHH84762.1"/>
    </source>
</evidence>
<dbReference type="Pfam" id="PF01261">
    <property type="entry name" value="AP_endonuc_2"/>
    <property type="match status" value="1"/>
</dbReference>
<keyword evidence="3" id="KW-1185">Reference proteome</keyword>
<proteinExistence type="predicted"/>
<dbReference type="EMBL" id="FQXR01000005">
    <property type="protein sequence ID" value="SHH84762.1"/>
    <property type="molecule type" value="Genomic_DNA"/>
</dbReference>
<dbReference type="STRING" id="1123281.SAMN02745180_01158"/>
<dbReference type="RefSeq" id="WP_072743855.1">
    <property type="nucleotide sequence ID" value="NZ_FQXR01000005.1"/>
</dbReference>
<evidence type="ECO:0000259" key="1">
    <source>
        <dbReference type="Pfam" id="PF01261"/>
    </source>
</evidence>
<feature type="domain" description="Xylose isomerase-like TIM barrel" evidence="1">
    <location>
        <begin position="32"/>
        <end position="236"/>
    </location>
</feature>
<dbReference type="Gene3D" id="3.20.20.150">
    <property type="entry name" value="Divalent-metal-dependent TIM barrel enzymes"/>
    <property type="match status" value="1"/>
</dbReference>
<gene>
    <name evidence="2" type="ORF">SAMN02745180_01158</name>
</gene>
<reference evidence="2 3" key="1">
    <citation type="submission" date="2016-11" db="EMBL/GenBank/DDBJ databases">
        <authorList>
            <person name="Jaros S."/>
            <person name="Januszkiewicz K."/>
            <person name="Wedrychowicz H."/>
        </authorList>
    </citation>
    <scope>NUCLEOTIDE SEQUENCE [LARGE SCALE GENOMIC DNA]</scope>
    <source>
        <strain evidence="2 3">DSM 13106</strain>
    </source>
</reference>
<protein>
    <submittedName>
        <fullName evidence="2">Sugar phosphate isomerase/epimerase</fullName>
    </submittedName>
</protein>
<dbReference type="GO" id="GO:0016853">
    <property type="term" value="F:isomerase activity"/>
    <property type="evidence" value="ECO:0007669"/>
    <property type="project" value="UniProtKB-KW"/>
</dbReference>
<evidence type="ECO:0000313" key="3">
    <source>
        <dbReference type="Proteomes" id="UP000184389"/>
    </source>
</evidence>
<dbReference type="OrthoDB" id="9801960at2"/>
<accession>A0A1M5WB88</accession>
<dbReference type="AlphaFoldDB" id="A0A1M5WB88"/>
<dbReference type="Proteomes" id="UP000184389">
    <property type="component" value="Unassembled WGS sequence"/>
</dbReference>
<dbReference type="InterPro" id="IPR036237">
    <property type="entry name" value="Xyl_isomerase-like_sf"/>
</dbReference>
<sequence length="259" mass="30319">MKNKILKCISTIDYFDKDFYNAIDIGVEIQDFTEPSLLDSGWKETVEKYKESLQDFSNTLSIHGPFLDLKPISPDRTIKEASINRYITTLNIGEKLNADYIVFHSQINPWINDPILKSLNNNLNRKFWVEILEKVEDFKGTILIENVFEDDPVLLKELIDTIDLPNIKVCLDIGHAKLRDDIEYWINVLKENIEYIHLHWNRGVYDEHLKPSCANFLYVKELLKKYEISPYIALEYDLCNRCNGDGSFCIEEAIEIFNE</sequence>
<keyword evidence="2" id="KW-0413">Isomerase</keyword>
<organism evidence="2 3">
    <name type="scientific">Sporanaerobacter acetigenes DSM 13106</name>
    <dbReference type="NCBI Taxonomy" id="1123281"/>
    <lineage>
        <taxon>Bacteria</taxon>
        <taxon>Bacillati</taxon>
        <taxon>Bacillota</taxon>
        <taxon>Tissierellia</taxon>
        <taxon>Tissierellales</taxon>
        <taxon>Sporanaerobacteraceae</taxon>
        <taxon>Sporanaerobacter</taxon>
    </lineage>
</organism>
<dbReference type="SUPFAM" id="SSF51658">
    <property type="entry name" value="Xylose isomerase-like"/>
    <property type="match status" value="1"/>
</dbReference>